<accession>A0AAE6FXM5</accession>
<proteinExistence type="predicted"/>
<organism evidence="1 2">
    <name type="scientific">Myxococcus xanthus</name>
    <dbReference type="NCBI Taxonomy" id="34"/>
    <lineage>
        <taxon>Bacteria</taxon>
        <taxon>Pseudomonadati</taxon>
        <taxon>Myxococcota</taxon>
        <taxon>Myxococcia</taxon>
        <taxon>Myxococcales</taxon>
        <taxon>Cystobacterineae</taxon>
        <taxon>Myxococcaceae</taxon>
        <taxon>Myxococcus</taxon>
    </lineage>
</organism>
<dbReference type="RefSeq" id="WP_140797634.1">
    <property type="nucleotide sequence ID" value="NZ_CP017172.1"/>
</dbReference>
<dbReference type="AlphaFoldDB" id="A0AAE6FXM5"/>
<evidence type="ECO:0000313" key="1">
    <source>
        <dbReference type="EMBL" id="QDE67037.1"/>
    </source>
</evidence>
<sequence length="302" mass="31945">MNPFPTALKRQDYIQEGANPASGAMLLACTVGDDDDVPKSRVIVVRDGLELAFSFSGDAAVSIDAAAKGPGYVLGENGTVIRFDWRGATSAAELEQSRRSFSIPAVEDPGPLRRLRLLGRDLACAGSVGQVYQLVGDRFTALPRLTIDGEDVTIEDIAGPSATDMIAVTSDGHGARFDGEAWHKLALTGSSSLNCACRLPRGRYAIAGDNATLWIGSANKWQAVPAPQLERDYTGIAADGATLYLAHLGGIDVYEGGAMRPLKIPSRRRNEFVVLRSGPDGIGSFAGRSVGLIAAGQWQVMV</sequence>
<reference evidence="1 2" key="1">
    <citation type="journal article" date="2019" name="Science">
        <title>Social genes are selection hotspots in kin groups of a soil microbe.</title>
        <authorList>
            <person name="Wielgoss S."/>
            <person name="Wolfensberger R."/>
            <person name="Sun L."/>
            <person name="Fiegna F."/>
            <person name="Velicer G.J."/>
        </authorList>
    </citation>
    <scope>NUCLEOTIDE SEQUENCE [LARGE SCALE GENOMIC DNA]</scope>
    <source>
        <strain evidence="1 2">MC3.5.9c15</strain>
    </source>
</reference>
<dbReference type="EMBL" id="CP017174">
    <property type="protein sequence ID" value="QDE67037.1"/>
    <property type="molecule type" value="Genomic_DNA"/>
</dbReference>
<name>A0AAE6FXM5_MYXXA</name>
<evidence type="ECO:0000313" key="2">
    <source>
        <dbReference type="Proteomes" id="UP000320179"/>
    </source>
</evidence>
<gene>
    <name evidence="1" type="ORF">BHS09_08435</name>
</gene>
<dbReference type="Proteomes" id="UP000320179">
    <property type="component" value="Chromosome"/>
</dbReference>
<protein>
    <submittedName>
        <fullName evidence="1">Uncharacterized protein</fullName>
    </submittedName>
</protein>